<dbReference type="EMBL" id="BAAAPL010000002">
    <property type="protein sequence ID" value="GAA1701020.1"/>
    <property type="molecule type" value="Genomic_DNA"/>
</dbReference>
<evidence type="ECO:0000313" key="2">
    <source>
        <dbReference type="Proteomes" id="UP001501690"/>
    </source>
</evidence>
<dbReference type="RefSeq" id="WP_344071838.1">
    <property type="nucleotide sequence ID" value="NZ_BAAAPL010000002.1"/>
</dbReference>
<gene>
    <name evidence="1" type="ORF">GCM10009808_18480</name>
</gene>
<proteinExistence type="predicted"/>
<comment type="caution">
    <text evidence="1">The sequence shown here is derived from an EMBL/GenBank/DDBJ whole genome shotgun (WGS) entry which is preliminary data.</text>
</comment>
<dbReference type="Proteomes" id="UP001501690">
    <property type="component" value="Unassembled WGS sequence"/>
</dbReference>
<name>A0ABN2I9Q8_9MICO</name>
<sequence length="58" mass="6653">MRRERYAEALALWKAAVFCEALYTRWLRGERPGDTFGPTLETGVPALLDAAQERIDNR</sequence>
<keyword evidence="2" id="KW-1185">Reference proteome</keyword>
<evidence type="ECO:0000313" key="1">
    <source>
        <dbReference type="EMBL" id="GAA1701020.1"/>
    </source>
</evidence>
<reference evidence="1 2" key="1">
    <citation type="journal article" date="2019" name="Int. J. Syst. Evol. Microbiol.">
        <title>The Global Catalogue of Microorganisms (GCM) 10K type strain sequencing project: providing services to taxonomists for standard genome sequencing and annotation.</title>
        <authorList>
            <consortium name="The Broad Institute Genomics Platform"/>
            <consortium name="The Broad Institute Genome Sequencing Center for Infectious Disease"/>
            <person name="Wu L."/>
            <person name="Ma J."/>
        </authorList>
    </citation>
    <scope>NUCLEOTIDE SEQUENCE [LARGE SCALE GENOMIC DNA]</scope>
    <source>
        <strain evidence="1 2">JCM 15577</strain>
    </source>
</reference>
<accession>A0ABN2I9Q8</accession>
<organism evidence="1 2">
    <name type="scientific">Microbacterium sediminicola</name>
    <dbReference type="NCBI Taxonomy" id="415210"/>
    <lineage>
        <taxon>Bacteria</taxon>
        <taxon>Bacillati</taxon>
        <taxon>Actinomycetota</taxon>
        <taxon>Actinomycetes</taxon>
        <taxon>Micrococcales</taxon>
        <taxon>Microbacteriaceae</taxon>
        <taxon>Microbacterium</taxon>
    </lineage>
</organism>
<protein>
    <submittedName>
        <fullName evidence="1">Uncharacterized protein</fullName>
    </submittedName>
</protein>